<protein>
    <submittedName>
        <fullName evidence="2">Uncharacterized protein</fullName>
    </submittedName>
</protein>
<dbReference type="AlphaFoldDB" id="A0A562TF11"/>
<dbReference type="InterPro" id="IPR046487">
    <property type="entry name" value="DUF6580"/>
</dbReference>
<comment type="caution">
    <text evidence="2">The sequence shown here is derived from an EMBL/GenBank/DDBJ whole genome shotgun (WGS) entry which is preliminary data.</text>
</comment>
<keyword evidence="3" id="KW-1185">Reference proteome</keyword>
<name>A0A562TF11_CHIJA</name>
<dbReference type="EMBL" id="VLLG01000002">
    <property type="protein sequence ID" value="TWI92102.1"/>
    <property type="molecule type" value="Genomic_DNA"/>
</dbReference>
<reference evidence="2 3" key="1">
    <citation type="journal article" date="2013" name="Stand. Genomic Sci.">
        <title>Genomic Encyclopedia of Type Strains, Phase I: The one thousand microbial genomes (KMG-I) project.</title>
        <authorList>
            <person name="Kyrpides N.C."/>
            <person name="Woyke T."/>
            <person name="Eisen J.A."/>
            <person name="Garrity G."/>
            <person name="Lilburn T.G."/>
            <person name="Beck B.J."/>
            <person name="Whitman W.B."/>
            <person name="Hugenholtz P."/>
            <person name="Klenk H.P."/>
        </authorList>
    </citation>
    <scope>NUCLEOTIDE SEQUENCE [LARGE SCALE GENOMIC DNA]</scope>
    <source>
        <strain evidence="2 3">DSM 13484</strain>
    </source>
</reference>
<sequence>MSLKNLNPRFSLLLLFILAGGMLRILGEGQVTPYSNVTPIGAMALFAGAYFNSSWKSYVFPLLTLFISDVIVQQVFYPEFAQGQLLYQGWAWTYLGFAAMVLAGQLIIKKVNIGNIVIAAAVAAVAHWLITDFGVWLGGCTDPSTGQLYTKDANGLLRCYAMAVPYMKYMFIGNVVYGAIFFGGFELIGSRIYEVRSMK</sequence>
<dbReference type="RefSeq" id="WP_145711345.1">
    <property type="nucleotide sequence ID" value="NZ_BAAAFY010000001.1"/>
</dbReference>
<dbReference type="Proteomes" id="UP000316778">
    <property type="component" value="Unassembled WGS sequence"/>
</dbReference>
<accession>A0A562TF11</accession>
<feature type="transmembrane region" description="Helical" evidence="1">
    <location>
        <begin position="169"/>
        <end position="189"/>
    </location>
</feature>
<proteinExistence type="predicted"/>
<keyword evidence="1" id="KW-0472">Membrane</keyword>
<dbReference type="Pfam" id="PF20221">
    <property type="entry name" value="DUF6580"/>
    <property type="match status" value="1"/>
</dbReference>
<organism evidence="2 3">
    <name type="scientific">Chitinophaga japonensis</name>
    <name type="common">Flexibacter japonensis</name>
    <dbReference type="NCBI Taxonomy" id="104662"/>
    <lineage>
        <taxon>Bacteria</taxon>
        <taxon>Pseudomonadati</taxon>
        <taxon>Bacteroidota</taxon>
        <taxon>Chitinophagia</taxon>
        <taxon>Chitinophagales</taxon>
        <taxon>Chitinophagaceae</taxon>
        <taxon>Chitinophaga</taxon>
    </lineage>
</organism>
<keyword evidence="1" id="KW-0812">Transmembrane</keyword>
<feature type="transmembrane region" description="Helical" evidence="1">
    <location>
        <begin position="113"/>
        <end position="130"/>
    </location>
</feature>
<feature type="transmembrane region" description="Helical" evidence="1">
    <location>
        <begin position="33"/>
        <end position="51"/>
    </location>
</feature>
<evidence type="ECO:0000313" key="2">
    <source>
        <dbReference type="EMBL" id="TWI92102.1"/>
    </source>
</evidence>
<feature type="transmembrane region" description="Helical" evidence="1">
    <location>
        <begin position="89"/>
        <end position="108"/>
    </location>
</feature>
<keyword evidence="1" id="KW-1133">Transmembrane helix</keyword>
<evidence type="ECO:0000256" key="1">
    <source>
        <dbReference type="SAM" id="Phobius"/>
    </source>
</evidence>
<gene>
    <name evidence="2" type="ORF">LX66_1485</name>
</gene>
<evidence type="ECO:0000313" key="3">
    <source>
        <dbReference type="Proteomes" id="UP000316778"/>
    </source>
</evidence>
<dbReference type="OrthoDB" id="9806699at2"/>